<sequence length="233" mass="25602">MLCRIDGRVQQGILASMRLFLFVASLLALPLQPSLAQEVTPGTPPPSAEDLNTLPPEGQEDASGAARAPEVQADEKPLDSLYRDLAAAKSDRDAAPIARKIQRAHLESGSDTVNLLMQRAAVALRAEDYGLALDLMDVVLRLKPDYAEGWNRRATIYYVQREYGRSLADIEHVLALEPRHWGALSGLAIIQRHLDQKEKALATFRSVSQIHPGLESARKAIEELEKELAGEPV</sequence>
<name>A0A379A1A4_9HYPH</name>
<dbReference type="SUPFAM" id="SSF48452">
    <property type="entry name" value="TPR-like"/>
    <property type="match status" value="1"/>
</dbReference>
<feature type="region of interest" description="Disordered" evidence="2">
    <location>
        <begin position="36"/>
        <end position="73"/>
    </location>
</feature>
<keyword evidence="1" id="KW-0802">TPR repeat</keyword>
<evidence type="ECO:0000256" key="1">
    <source>
        <dbReference type="PROSITE-ProRule" id="PRU00339"/>
    </source>
</evidence>
<dbReference type="InterPro" id="IPR011990">
    <property type="entry name" value="TPR-like_helical_dom_sf"/>
</dbReference>
<dbReference type="AlphaFoldDB" id="A0A379A1A4"/>
<evidence type="ECO:0000313" key="3">
    <source>
        <dbReference type="EMBL" id="SUB02591.1"/>
    </source>
</evidence>
<protein>
    <submittedName>
        <fullName evidence="3">Predicted O-linked N-acetylglucosamine transferase, SPINDLY family</fullName>
    </submittedName>
</protein>
<evidence type="ECO:0000313" key="4">
    <source>
        <dbReference type="Proteomes" id="UP000255000"/>
    </source>
</evidence>
<dbReference type="GO" id="GO:0016740">
    <property type="term" value="F:transferase activity"/>
    <property type="evidence" value="ECO:0007669"/>
    <property type="project" value="UniProtKB-KW"/>
</dbReference>
<accession>A0A379A1A4</accession>
<reference evidence="3 4" key="1">
    <citation type="submission" date="2018-06" db="EMBL/GenBank/DDBJ databases">
        <authorList>
            <consortium name="Pathogen Informatics"/>
            <person name="Doyle S."/>
        </authorList>
    </citation>
    <scope>NUCLEOTIDE SEQUENCE [LARGE SCALE GENOMIC DNA]</scope>
    <source>
        <strain evidence="3 4">NCTC13350</strain>
    </source>
</reference>
<dbReference type="Proteomes" id="UP000255000">
    <property type="component" value="Unassembled WGS sequence"/>
</dbReference>
<evidence type="ECO:0000256" key="2">
    <source>
        <dbReference type="SAM" id="MobiDB-lite"/>
    </source>
</evidence>
<dbReference type="EMBL" id="UGSK01000001">
    <property type="protein sequence ID" value="SUB02591.1"/>
    <property type="molecule type" value="Genomic_DNA"/>
</dbReference>
<feature type="repeat" description="TPR" evidence="1">
    <location>
        <begin position="147"/>
        <end position="180"/>
    </location>
</feature>
<gene>
    <name evidence="3" type="ORF">NCTC13350_03553</name>
</gene>
<dbReference type="PROSITE" id="PS50005">
    <property type="entry name" value="TPR"/>
    <property type="match status" value="1"/>
</dbReference>
<keyword evidence="3" id="KW-0808">Transferase</keyword>
<dbReference type="InterPro" id="IPR019734">
    <property type="entry name" value="TPR_rpt"/>
</dbReference>
<organism evidence="3 4">
    <name type="scientific">Pannonibacter phragmitetus</name>
    <dbReference type="NCBI Taxonomy" id="121719"/>
    <lineage>
        <taxon>Bacteria</taxon>
        <taxon>Pseudomonadati</taxon>
        <taxon>Pseudomonadota</taxon>
        <taxon>Alphaproteobacteria</taxon>
        <taxon>Hyphomicrobiales</taxon>
        <taxon>Stappiaceae</taxon>
        <taxon>Pannonibacter</taxon>
    </lineage>
</organism>
<proteinExistence type="predicted"/>
<dbReference type="SMART" id="SM00028">
    <property type="entry name" value="TPR"/>
    <property type="match status" value="3"/>
</dbReference>
<dbReference type="Gene3D" id="1.25.40.10">
    <property type="entry name" value="Tetratricopeptide repeat domain"/>
    <property type="match status" value="1"/>
</dbReference>